<feature type="chain" id="PRO_5026781584" evidence="3">
    <location>
        <begin position="20"/>
        <end position="405"/>
    </location>
</feature>
<keyword evidence="3" id="KW-0732">Signal</keyword>
<protein>
    <submittedName>
        <fullName evidence="4">TolC family protein</fullName>
    </submittedName>
</protein>
<evidence type="ECO:0000256" key="3">
    <source>
        <dbReference type="SAM" id="SignalP"/>
    </source>
</evidence>
<comment type="similarity">
    <text evidence="1">Belongs to the outer membrane factor (OMF) (TC 1.B.17) family.</text>
</comment>
<name>A0A6N9HI51_9BURK</name>
<dbReference type="InterPro" id="IPR010131">
    <property type="entry name" value="MdtP/NodT-like"/>
</dbReference>
<dbReference type="GO" id="GO:0015562">
    <property type="term" value="F:efflux transmembrane transporter activity"/>
    <property type="evidence" value="ECO:0007669"/>
    <property type="project" value="InterPro"/>
</dbReference>
<accession>A0A6N9HI51</accession>
<dbReference type="SUPFAM" id="SSF56954">
    <property type="entry name" value="Outer membrane efflux proteins (OEP)"/>
    <property type="match status" value="1"/>
</dbReference>
<dbReference type="AlphaFoldDB" id="A0A6N9HI51"/>
<feature type="signal peptide" evidence="3">
    <location>
        <begin position="1"/>
        <end position="19"/>
    </location>
</feature>
<feature type="coiled-coil region" evidence="2">
    <location>
        <begin position="293"/>
        <end position="324"/>
    </location>
</feature>
<evidence type="ECO:0000256" key="1">
    <source>
        <dbReference type="ARBA" id="ARBA00007613"/>
    </source>
</evidence>
<proteinExistence type="inferred from homology"/>
<gene>
    <name evidence="4" type="ORF">GTP41_14195</name>
</gene>
<evidence type="ECO:0000256" key="2">
    <source>
        <dbReference type="SAM" id="Coils"/>
    </source>
</evidence>
<dbReference type="EMBL" id="WWCJ01000009">
    <property type="protein sequence ID" value="MYN03244.1"/>
    <property type="molecule type" value="Genomic_DNA"/>
</dbReference>
<dbReference type="Proteomes" id="UP000448575">
    <property type="component" value="Unassembled WGS sequence"/>
</dbReference>
<organism evidence="4 5">
    <name type="scientific">Pseudoduganella guangdongensis</name>
    <dbReference type="NCBI Taxonomy" id="2692179"/>
    <lineage>
        <taxon>Bacteria</taxon>
        <taxon>Pseudomonadati</taxon>
        <taxon>Pseudomonadota</taxon>
        <taxon>Betaproteobacteria</taxon>
        <taxon>Burkholderiales</taxon>
        <taxon>Oxalobacteraceae</taxon>
        <taxon>Telluria group</taxon>
        <taxon>Pseudoduganella</taxon>
    </lineage>
</organism>
<dbReference type="Gene3D" id="1.20.1600.10">
    <property type="entry name" value="Outer membrane efflux proteins (OEP)"/>
    <property type="match status" value="1"/>
</dbReference>
<comment type="caution">
    <text evidence="4">The sequence shown here is derived from an EMBL/GenBank/DDBJ whole genome shotgun (WGS) entry which is preliminary data.</text>
</comment>
<sequence length="405" mass="43150">MKRLCIPLLAAACLAPAWAQPTLTLADALHQARQDNPELKALALEAGAVEAAGRQAALLPNPALEYVREGRASEGGSTTVQLAIPLELGGKRGARMDVARADSRAAALDLAAGRARIEAEVAAAFHAAYLAQEHVALAAQVSESGRRSSDAAARRVQAGKVSPVEEARARVAEANWRIEGVAAQKELDEARIKLASLLGSEARAIGSLAAPGAPEASALRLQALVDAAPAMQRAAAEVEAGSAALKLERAQRLPDVSLIVGSKREGPERERVRQNIVGLSIPLPLFNRNQGAILAAERRADKARAELEATRLRIRAEAQQAHARMQAALQQERLVREDVLPGARYAAEAALKGFEAGKFNYVEVLDAQRTLVQAQAQHLRVLSDFYRAKADLSRLVGNLDIKESK</sequence>
<keyword evidence="2" id="KW-0175">Coiled coil</keyword>
<reference evidence="4 5" key="1">
    <citation type="submission" date="2019-12" db="EMBL/GenBank/DDBJ databases">
        <title>Novel species isolated from a subtropical stream in China.</title>
        <authorList>
            <person name="Lu H."/>
        </authorList>
    </citation>
    <scope>NUCLEOTIDE SEQUENCE [LARGE SCALE GENOMIC DNA]</scope>
    <source>
        <strain evidence="4 5">DS3</strain>
    </source>
</reference>
<dbReference type="RefSeq" id="WP_161026217.1">
    <property type="nucleotide sequence ID" value="NZ_WWCJ01000009.1"/>
</dbReference>
<keyword evidence="5" id="KW-1185">Reference proteome</keyword>
<dbReference type="Pfam" id="PF02321">
    <property type="entry name" value="OEP"/>
    <property type="match status" value="2"/>
</dbReference>
<dbReference type="PANTHER" id="PTHR30203:SF24">
    <property type="entry name" value="BLR4935 PROTEIN"/>
    <property type="match status" value="1"/>
</dbReference>
<dbReference type="PANTHER" id="PTHR30203">
    <property type="entry name" value="OUTER MEMBRANE CATION EFFLUX PROTEIN"/>
    <property type="match status" value="1"/>
</dbReference>
<dbReference type="InterPro" id="IPR003423">
    <property type="entry name" value="OMP_efflux"/>
</dbReference>
<evidence type="ECO:0000313" key="4">
    <source>
        <dbReference type="EMBL" id="MYN03244.1"/>
    </source>
</evidence>
<evidence type="ECO:0000313" key="5">
    <source>
        <dbReference type="Proteomes" id="UP000448575"/>
    </source>
</evidence>